<organism evidence="2">
    <name type="scientific">marine metagenome</name>
    <dbReference type="NCBI Taxonomy" id="408172"/>
    <lineage>
        <taxon>unclassified sequences</taxon>
        <taxon>metagenomes</taxon>
        <taxon>ecological metagenomes</taxon>
    </lineage>
</organism>
<sequence length="145" mass="16278">MTTANKEQNPNITLTKDYATTVMILEHLPDAIFILDSVGVIQYVNKNALDLLQTSFQKLKGILIDDVFPKNLNTEEGKESLEKQISKGNIQNLDSHLVFEGISVPVYASFNVIENKKGESDFIIVSAKNASFQKALEKELRHQQI</sequence>
<dbReference type="SUPFAM" id="SSF55785">
    <property type="entry name" value="PYP-like sensor domain (PAS domain)"/>
    <property type="match status" value="1"/>
</dbReference>
<feature type="domain" description="PAS" evidence="1">
    <location>
        <begin position="17"/>
        <end position="61"/>
    </location>
</feature>
<feature type="non-terminal residue" evidence="2">
    <location>
        <position position="145"/>
    </location>
</feature>
<dbReference type="NCBIfam" id="TIGR00229">
    <property type="entry name" value="sensory_box"/>
    <property type="match status" value="1"/>
</dbReference>
<dbReference type="PROSITE" id="PS50112">
    <property type="entry name" value="PAS"/>
    <property type="match status" value="1"/>
</dbReference>
<dbReference type="Gene3D" id="3.30.450.20">
    <property type="entry name" value="PAS domain"/>
    <property type="match status" value="1"/>
</dbReference>
<dbReference type="CDD" id="cd00130">
    <property type="entry name" value="PAS"/>
    <property type="match status" value="1"/>
</dbReference>
<dbReference type="EMBL" id="UINC01150321">
    <property type="protein sequence ID" value="SVD43298.1"/>
    <property type="molecule type" value="Genomic_DNA"/>
</dbReference>
<gene>
    <name evidence="2" type="ORF">METZ01_LOCUS396152</name>
</gene>
<accession>A0A382VBJ5</accession>
<dbReference type="AlphaFoldDB" id="A0A382VBJ5"/>
<name>A0A382VBJ5_9ZZZZ</name>
<protein>
    <recommendedName>
        <fullName evidence="1">PAS domain-containing protein</fullName>
    </recommendedName>
</protein>
<evidence type="ECO:0000313" key="2">
    <source>
        <dbReference type="EMBL" id="SVD43298.1"/>
    </source>
</evidence>
<proteinExistence type="predicted"/>
<evidence type="ECO:0000259" key="1">
    <source>
        <dbReference type="PROSITE" id="PS50112"/>
    </source>
</evidence>
<dbReference type="InterPro" id="IPR000014">
    <property type="entry name" value="PAS"/>
</dbReference>
<reference evidence="2" key="1">
    <citation type="submission" date="2018-05" db="EMBL/GenBank/DDBJ databases">
        <authorList>
            <person name="Lanie J.A."/>
            <person name="Ng W.-L."/>
            <person name="Kazmierczak K.M."/>
            <person name="Andrzejewski T.M."/>
            <person name="Davidsen T.M."/>
            <person name="Wayne K.J."/>
            <person name="Tettelin H."/>
            <person name="Glass J.I."/>
            <person name="Rusch D."/>
            <person name="Podicherti R."/>
            <person name="Tsui H.-C.T."/>
            <person name="Winkler M.E."/>
        </authorList>
    </citation>
    <scope>NUCLEOTIDE SEQUENCE</scope>
</reference>
<dbReference type="InterPro" id="IPR035965">
    <property type="entry name" value="PAS-like_dom_sf"/>
</dbReference>
<dbReference type="SMART" id="SM00091">
    <property type="entry name" value="PAS"/>
    <property type="match status" value="1"/>
</dbReference>
<dbReference type="Pfam" id="PF13426">
    <property type="entry name" value="PAS_9"/>
    <property type="match status" value="1"/>
</dbReference>